<protein>
    <submittedName>
        <fullName evidence="2">Immunity protein 17</fullName>
    </submittedName>
</protein>
<evidence type="ECO:0000256" key="1">
    <source>
        <dbReference type="SAM" id="Phobius"/>
    </source>
</evidence>
<comment type="caution">
    <text evidence="2">The sequence shown here is derived from an EMBL/GenBank/DDBJ whole genome shotgun (WGS) entry which is preliminary data.</text>
</comment>
<name>A0ABY1KLI0_9FLAO</name>
<evidence type="ECO:0000313" key="3">
    <source>
        <dbReference type="Proteomes" id="UP000185728"/>
    </source>
</evidence>
<accession>A0ABY1KLI0</accession>
<gene>
    <name evidence="2" type="ORF">SAMN05421766_102148</name>
</gene>
<evidence type="ECO:0000313" key="2">
    <source>
        <dbReference type="EMBL" id="SIS47590.1"/>
    </source>
</evidence>
<keyword evidence="1" id="KW-0472">Membrane</keyword>
<dbReference type="Proteomes" id="UP000185728">
    <property type="component" value="Unassembled WGS sequence"/>
</dbReference>
<feature type="transmembrane region" description="Helical" evidence="1">
    <location>
        <begin position="29"/>
        <end position="48"/>
    </location>
</feature>
<dbReference type="InterPro" id="IPR029087">
    <property type="entry name" value="Imm17"/>
</dbReference>
<dbReference type="Pfam" id="PF15562">
    <property type="entry name" value="Imm17"/>
    <property type="match status" value="1"/>
</dbReference>
<keyword evidence="1" id="KW-0812">Transmembrane</keyword>
<keyword evidence="1" id="KW-1133">Transmembrane helix</keyword>
<reference evidence="2 3" key="1">
    <citation type="submission" date="2017-01" db="EMBL/GenBank/DDBJ databases">
        <authorList>
            <person name="Varghese N."/>
            <person name="Submissions S."/>
        </authorList>
    </citation>
    <scope>NUCLEOTIDE SEQUENCE [LARGE SCALE GENOMIC DNA]</scope>
    <source>
        <strain evidence="2 3">DSM 2061</strain>
    </source>
</reference>
<organism evidence="2 3">
    <name type="scientific">Zobellia uliginosa</name>
    <dbReference type="NCBI Taxonomy" id="143224"/>
    <lineage>
        <taxon>Bacteria</taxon>
        <taxon>Pseudomonadati</taxon>
        <taxon>Bacteroidota</taxon>
        <taxon>Flavobacteriia</taxon>
        <taxon>Flavobacteriales</taxon>
        <taxon>Flavobacteriaceae</taxon>
        <taxon>Zobellia</taxon>
    </lineage>
</organism>
<dbReference type="EMBL" id="FTOB01000002">
    <property type="protein sequence ID" value="SIS47590.1"/>
    <property type="molecule type" value="Genomic_DNA"/>
</dbReference>
<feature type="transmembrane region" description="Helical" evidence="1">
    <location>
        <begin position="78"/>
        <end position="96"/>
    </location>
</feature>
<keyword evidence="3" id="KW-1185">Reference proteome</keyword>
<sequence length="97" mass="11117">MLGSNLVRHTKKMDEIFSQIKIFFEQNPAYSYLLLTLVFLIYGIGNFMNKDWATNPANSTQKLNYETFGHNAFRFGRGLLFILGAIAGIFGFLWAIE</sequence>
<proteinExistence type="predicted"/>